<evidence type="ECO:0000313" key="10">
    <source>
        <dbReference type="Proteomes" id="UP000288789"/>
    </source>
</evidence>
<sequence length="310" mass="35078">MTNIKRDINTDGAIDLRKVASTLWLGKKLIVVITGAFVIISIAYSLFLPNIYKAEAIVAPHDESSNSNITKMIGQLGGLASLAGIDLGSGGNADKTKIALQLLESHNFLREYIETQDIIPEIMAVEKWSPSENLIFDDEIYDPNEKKWVRDVKPPKNLKPSSWEYVTEFKESNLIIRQESETGFIRIAVQHESPIFAKNTVDSLIYTINETMRERDIKDAESSLKYLEEQLESTSLSTIQQGLYDLIESQLQTLMLANIRSEYMFQVLDPAIIPEEKHKPSRFLIVILGGILGSFLSMAYVLIRYYPRNS</sequence>
<dbReference type="EMBL" id="RSFE01000001">
    <property type="protein sequence ID" value="RWU12955.1"/>
    <property type="molecule type" value="Genomic_DNA"/>
</dbReference>
<keyword evidence="3 6" id="KW-0812">Transmembrane</keyword>
<dbReference type="GO" id="GO:0005886">
    <property type="term" value="C:plasma membrane"/>
    <property type="evidence" value="ECO:0007669"/>
    <property type="project" value="UniProtKB-SubCell"/>
</dbReference>
<comment type="subcellular location">
    <subcellularLocation>
        <location evidence="1">Cell membrane</location>
        <topology evidence="1">Multi-pass membrane protein</topology>
    </subcellularLocation>
</comment>
<keyword evidence="10" id="KW-1185">Reference proteome</keyword>
<protein>
    <submittedName>
        <fullName evidence="9">LPS O-antigen length regulator</fullName>
    </submittedName>
</protein>
<evidence type="ECO:0000259" key="8">
    <source>
        <dbReference type="Pfam" id="PF13807"/>
    </source>
</evidence>
<dbReference type="RefSeq" id="WP_128351282.1">
    <property type="nucleotide sequence ID" value="NZ_RSFE01000001.1"/>
</dbReference>
<feature type="transmembrane region" description="Helical" evidence="6">
    <location>
        <begin position="29"/>
        <end position="47"/>
    </location>
</feature>
<name>A0A443Z7U0_9GAMM</name>
<evidence type="ECO:0000259" key="7">
    <source>
        <dbReference type="Pfam" id="PF02706"/>
    </source>
</evidence>
<proteinExistence type="predicted"/>
<evidence type="ECO:0000256" key="2">
    <source>
        <dbReference type="ARBA" id="ARBA00022475"/>
    </source>
</evidence>
<evidence type="ECO:0000256" key="4">
    <source>
        <dbReference type="ARBA" id="ARBA00022989"/>
    </source>
</evidence>
<accession>A0A443Z7U0</accession>
<dbReference type="InterPro" id="IPR050445">
    <property type="entry name" value="Bact_polysacc_biosynth/exp"/>
</dbReference>
<dbReference type="Pfam" id="PF13807">
    <property type="entry name" value="GNVR"/>
    <property type="match status" value="1"/>
</dbReference>
<evidence type="ECO:0000256" key="1">
    <source>
        <dbReference type="ARBA" id="ARBA00004651"/>
    </source>
</evidence>
<dbReference type="PANTHER" id="PTHR32309:SF13">
    <property type="entry name" value="FERRIC ENTEROBACTIN TRANSPORT PROTEIN FEPE"/>
    <property type="match status" value="1"/>
</dbReference>
<feature type="transmembrane region" description="Helical" evidence="6">
    <location>
        <begin position="283"/>
        <end position="303"/>
    </location>
</feature>
<organism evidence="9 10">
    <name type="scientific">Pseudidiomarina gelatinasegens</name>
    <dbReference type="NCBI Taxonomy" id="2487740"/>
    <lineage>
        <taxon>Bacteria</taxon>
        <taxon>Pseudomonadati</taxon>
        <taxon>Pseudomonadota</taxon>
        <taxon>Gammaproteobacteria</taxon>
        <taxon>Alteromonadales</taxon>
        <taxon>Idiomarinaceae</taxon>
        <taxon>Pseudidiomarina</taxon>
    </lineage>
</organism>
<evidence type="ECO:0000256" key="6">
    <source>
        <dbReference type="SAM" id="Phobius"/>
    </source>
</evidence>
<keyword evidence="2" id="KW-1003">Cell membrane</keyword>
<dbReference type="Pfam" id="PF02706">
    <property type="entry name" value="Wzz"/>
    <property type="match status" value="1"/>
</dbReference>
<dbReference type="AlphaFoldDB" id="A0A443Z7U0"/>
<keyword evidence="5 6" id="KW-0472">Membrane</keyword>
<feature type="domain" description="Polysaccharide chain length determinant N-terminal" evidence="7">
    <location>
        <begin position="14"/>
        <end position="114"/>
    </location>
</feature>
<dbReference type="GO" id="GO:0004713">
    <property type="term" value="F:protein tyrosine kinase activity"/>
    <property type="evidence" value="ECO:0007669"/>
    <property type="project" value="TreeGrafter"/>
</dbReference>
<dbReference type="InterPro" id="IPR032807">
    <property type="entry name" value="GNVR"/>
</dbReference>
<dbReference type="PANTHER" id="PTHR32309">
    <property type="entry name" value="TYROSINE-PROTEIN KINASE"/>
    <property type="match status" value="1"/>
</dbReference>
<keyword evidence="4 6" id="KW-1133">Transmembrane helix</keyword>
<comment type="caution">
    <text evidence="9">The sequence shown here is derived from an EMBL/GenBank/DDBJ whole genome shotgun (WGS) entry which is preliminary data.</text>
</comment>
<dbReference type="OrthoDB" id="9775724at2"/>
<dbReference type="Proteomes" id="UP000288789">
    <property type="component" value="Unassembled WGS sequence"/>
</dbReference>
<evidence type="ECO:0000256" key="3">
    <source>
        <dbReference type="ARBA" id="ARBA00022692"/>
    </source>
</evidence>
<gene>
    <name evidence="9" type="ORF">EGC76_01710</name>
</gene>
<feature type="domain" description="Tyrosine-protein kinase G-rich" evidence="8">
    <location>
        <begin position="241"/>
        <end position="305"/>
    </location>
</feature>
<evidence type="ECO:0000256" key="5">
    <source>
        <dbReference type="ARBA" id="ARBA00023136"/>
    </source>
</evidence>
<evidence type="ECO:0000313" key="9">
    <source>
        <dbReference type="EMBL" id="RWU12955.1"/>
    </source>
</evidence>
<reference evidence="9 10" key="1">
    <citation type="submission" date="2018-12" db="EMBL/GenBank/DDBJ databases">
        <authorList>
            <person name="Li A."/>
            <person name="Zhang M."/>
            <person name="Zhu H."/>
        </authorList>
    </citation>
    <scope>NUCLEOTIDE SEQUENCE [LARGE SCALE GENOMIC DNA]</scope>
    <source>
        <strain evidence="9 10">R04H25</strain>
    </source>
</reference>
<dbReference type="InterPro" id="IPR003856">
    <property type="entry name" value="LPS_length_determ_N"/>
</dbReference>